<dbReference type="GO" id="GO:0005886">
    <property type="term" value="C:plasma membrane"/>
    <property type="evidence" value="ECO:0007669"/>
    <property type="project" value="UniProtKB-SubCell"/>
</dbReference>
<gene>
    <name evidence="16" type="primary">atpF</name>
    <name evidence="19" type="ORF">SAMN05421686_102194</name>
</gene>
<evidence type="ECO:0000256" key="12">
    <source>
        <dbReference type="ARBA" id="ARBA00025198"/>
    </source>
</evidence>
<evidence type="ECO:0000256" key="7">
    <source>
        <dbReference type="ARBA" id="ARBA00022781"/>
    </source>
</evidence>
<dbReference type="InterPro" id="IPR005864">
    <property type="entry name" value="ATP_synth_F0_bsu_bac"/>
</dbReference>
<evidence type="ECO:0000256" key="10">
    <source>
        <dbReference type="ARBA" id="ARBA00023136"/>
    </source>
</evidence>
<protein>
    <recommendedName>
        <fullName evidence="16">ATP synthase subunit b</fullName>
    </recommendedName>
    <alternativeName>
        <fullName evidence="16">ATP synthase F(0) sector subunit b</fullName>
    </alternativeName>
    <alternativeName>
        <fullName evidence="16">ATPase subunit I</fullName>
    </alternativeName>
    <alternativeName>
        <fullName evidence="16">F-type ATPase subunit b</fullName>
        <shortName evidence="16">F-ATPase subunit b</shortName>
    </alternativeName>
</protein>
<keyword evidence="4" id="KW-0997">Cell inner membrane</keyword>
<evidence type="ECO:0000256" key="6">
    <source>
        <dbReference type="ARBA" id="ARBA00022692"/>
    </source>
</evidence>
<evidence type="ECO:0000256" key="9">
    <source>
        <dbReference type="ARBA" id="ARBA00023065"/>
    </source>
</evidence>
<dbReference type="Gene3D" id="1.20.5.620">
    <property type="entry name" value="F1F0 ATP synthase subunit B, membrane domain"/>
    <property type="match status" value="1"/>
</dbReference>
<dbReference type="CDD" id="cd06503">
    <property type="entry name" value="ATP-synt_Fo_b"/>
    <property type="match status" value="1"/>
</dbReference>
<dbReference type="NCBIfam" id="TIGR01144">
    <property type="entry name" value="ATP_synt_b"/>
    <property type="match status" value="1"/>
</dbReference>
<dbReference type="GO" id="GO:0046961">
    <property type="term" value="F:proton-transporting ATPase activity, rotational mechanism"/>
    <property type="evidence" value="ECO:0007669"/>
    <property type="project" value="TreeGrafter"/>
</dbReference>
<evidence type="ECO:0000256" key="8">
    <source>
        <dbReference type="ARBA" id="ARBA00022989"/>
    </source>
</evidence>
<dbReference type="GO" id="GO:0046933">
    <property type="term" value="F:proton-transporting ATP synthase activity, rotational mechanism"/>
    <property type="evidence" value="ECO:0007669"/>
    <property type="project" value="UniProtKB-UniRule"/>
</dbReference>
<evidence type="ECO:0000256" key="2">
    <source>
        <dbReference type="ARBA" id="ARBA00022448"/>
    </source>
</evidence>
<dbReference type="Pfam" id="PF00430">
    <property type="entry name" value="ATP-synt_B"/>
    <property type="match status" value="1"/>
</dbReference>
<keyword evidence="3 16" id="KW-1003">Cell membrane</keyword>
<evidence type="ECO:0000313" key="19">
    <source>
        <dbReference type="EMBL" id="SIS52880.1"/>
    </source>
</evidence>
<comment type="similarity">
    <text evidence="1 16 17">Belongs to the ATPase B chain family.</text>
</comment>
<proteinExistence type="inferred from homology"/>
<evidence type="ECO:0000256" key="4">
    <source>
        <dbReference type="ARBA" id="ARBA00022519"/>
    </source>
</evidence>
<dbReference type="STRING" id="484498.SAMN05421686_102194"/>
<evidence type="ECO:0000256" key="1">
    <source>
        <dbReference type="ARBA" id="ARBA00005513"/>
    </source>
</evidence>
<keyword evidence="8 16" id="KW-1133">Transmembrane helix</keyword>
<comment type="subunit">
    <text evidence="16">F-type ATPases have 2 components, F(1) - the catalytic core - and F(0) - the membrane proton channel. F(1) has five subunits: alpha(3), beta(3), gamma(1), delta(1), epsilon(1). F(0) has three main subunits: a(1), b(2) and c(10-14). The alpha and beta chains form an alternating ring which encloses part of the gamma chain. F(1) is attached to F(0) by a central stalk formed by the gamma and epsilon chains, while a peripheral stalk is formed by the delta and b chains.</text>
</comment>
<dbReference type="GO" id="GO:0012505">
    <property type="term" value="C:endomembrane system"/>
    <property type="evidence" value="ECO:0007669"/>
    <property type="project" value="UniProtKB-SubCell"/>
</dbReference>
<sequence>MNLNLTLIGQIITFGVFVWFCMKFVWPHLLTAMQEREKKIADGLDAANRAARDLELAQKEAADQLREAKEKAAEIIEQANKRANQIVDEAKDNARSEGERIVAAAQAEVEQEANRAKEALRKQVSELAVAGAAKILGKSVDASAHDELLDTLAKEL</sequence>
<keyword evidence="2 16" id="KW-0813">Transport</keyword>
<evidence type="ECO:0000256" key="18">
    <source>
        <dbReference type="SAM" id="Coils"/>
    </source>
</evidence>
<evidence type="ECO:0000256" key="5">
    <source>
        <dbReference type="ARBA" id="ARBA00022547"/>
    </source>
</evidence>
<dbReference type="RefSeq" id="WP_076514342.1">
    <property type="nucleotide sequence ID" value="NZ_FTOH01000002.1"/>
</dbReference>
<reference evidence="20" key="1">
    <citation type="submission" date="2017-01" db="EMBL/GenBank/DDBJ databases">
        <authorList>
            <person name="Varghese N."/>
            <person name="Submissions S."/>
        </authorList>
    </citation>
    <scope>NUCLEOTIDE SEQUENCE [LARGE SCALE GENOMIC DNA]</scope>
    <source>
        <strain evidence="20">DSM 24913</strain>
    </source>
</reference>
<keyword evidence="9 16" id="KW-0406">Ion transport</keyword>
<keyword evidence="10 16" id="KW-0472">Membrane</keyword>
<dbReference type="InterPro" id="IPR050059">
    <property type="entry name" value="ATP_synthase_B_chain"/>
</dbReference>
<comment type="subcellular location">
    <subcellularLocation>
        <location evidence="16">Cell membrane</location>
        <topology evidence="16">Single-pass membrane protein</topology>
    </subcellularLocation>
    <subcellularLocation>
        <location evidence="15">Endomembrane system</location>
        <topology evidence="15">Single-pass membrane protein</topology>
    </subcellularLocation>
</comment>
<dbReference type="PANTHER" id="PTHR33445">
    <property type="entry name" value="ATP SYNTHASE SUBUNIT B', CHLOROPLASTIC"/>
    <property type="match status" value="1"/>
</dbReference>
<evidence type="ECO:0000256" key="13">
    <source>
        <dbReference type="ARBA" id="ARBA00025614"/>
    </source>
</evidence>
<accession>A0A1N7JU73</accession>
<dbReference type="SUPFAM" id="SSF81573">
    <property type="entry name" value="F1F0 ATP synthase subunit B, membrane domain"/>
    <property type="match status" value="1"/>
</dbReference>
<organism evidence="19 20">
    <name type="scientific">Thalassolituus maritimus</name>
    <dbReference type="NCBI Taxonomy" id="484498"/>
    <lineage>
        <taxon>Bacteria</taxon>
        <taxon>Pseudomonadati</taxon>
        <taxon>Pseudomonadota</taxon>
        <taxon>Gammaproteobacteria</taxon>
        <taxon>Oceanospirillales</taxon>
        <taxon>Oceanospirillaceae</taxon>
        <taxon>Thalassolituus</taxon>
    </lineage>
</organism>
<dbReference type="EMBL" id="FTOH01000002">
    <property type="protein sequence ID" value="SIS52880.1"/>
    <property type="molecule type" value="Genomic_DNA"/>
</dbReference>
<feature type="transmembrane region" description="Helical" evidence="16">
    <location>
        <begin position="6"/>
        <end position="26"/>
    </location>
</feature>
<comment type="function">
    <text evidence="12 16">F(1)F(0) ATP synthase produces ATP from ADP in the presence of a proton or sodium gradient. F-type ATPases consist of two structural domains, F(1) containing the extramembraneous catalytic core and F(0) containing the membrane proton channel, linked together by a central stalk and a peripheral stalk. During catalysis, ATP synthesis in the catalytic domain of F(1) is coupled via a rotary mechanism of the central stalk subunits to proton translocation.</text>
</comment>
<dbReference type="OrthoDB" id="9788020at2"/>
<comment type="function">
    <text evidence="13">Component of the F(0) channel, it forms part of the peripheral stalk, linking F(1) to F(0). The b'-subunit is a diverged and duplicated form of b found in plants and photosynthetic bacteria.</text>
</comment>
<keyword evidence="6 16" id="KW-0812">Transmembrane</keyword>
<evidence type="ECO:0000256" key="16">
    <source>
        <dbReference type="HAMAP-Rule" id="MF_01398"/>
    </source>
</evidence>
<dbReference type="NCBIfam" id="NF004411">
    <property type="entry name" value="PRK05759.1-2"/>
    <property type="match status" value="1"/>
</dbReference>
<name>A0A1N7JU73_9GAMM</name>
<dbReference type="InterPro" id="IPR028987">
    <property type="entry name" value="ATP_synth_B-like_membr_sf"/>
</dbReference>
<dbReference type="GO" id="GO:0045259">
    <property type="term" value="C:proton-transporting ATP synthase complex"/>
    <property type="evidence" value="ECO:0007669"/>
    <property type="project" value="UniProtKB-KW"/>
</dbReference>
<evidence type="ECO:0000256" key="15">
    <source>
        <dbReference type="ARBA" id="ARBA00037847"/>
    </source>
</evidence>
<evidence type="ECO:0000256" key="17">
    <source>
        <dbReference type="RuleBase" id="RU003848"/>
    </source>
</evidence>
<comment type="subunit">
    <text evidence="14">F-type ATPases have 2 components, F(1) - the catalytic core - and F(0) - the membrane proton channel. F(1) has five subunits: alpha(3), beta(3), gamma(1), delta(1), epsilon(1). F(0) has four main subunits: a(1), b(2) and c(10-14). The alpha and beta chains form an alternating ring which encloses part of the gamma chain. F(1) is attached to F(0) by a central stalk formed by the gamma and epsilon chains, while a peripheral stalk is formed by the delta and b chains.</text>
</comment>
<dbReference type="HAMAP" id="MF_01398">
    <property type="entry name" value="ATP_synth_b_bprime"/>
    <property type="match status" value="1"/>
</dbReference>
<dbReference type="PANTHER" id="PTHR33445:SF1">
    <property type="entry name" value="ATP SYNTHASE SUBUNIT B"/>
    <property type="match status" value="1"/>
</dbReference>
<evidence type="ECO:0000313" key="20">
    <source>
        <dbReference type="Proteomes" id="UP000185639"/>
    </source>
</evidence>
<dbReference type="FunFam" id="1.20.5.620:FF:000001">
    <property type="entry name" value="ATP synthase subunit b"/>
    <property type="match status" value="1"/>
</dbReference>
<keyword evidence="5 16" id="KW-0138">CF(0)</keyword>
<dbReference type="AlphaFoldDB" id="A0A1N7JU73"/>
<evidence type="ECO:0000256" key="14">
    <source>
        <dbReference type="ARBA" id="ARBA00026054"/>
    </source>
</evidence>
<keyword evidence="11 16" id="KW-0066">ATP synthesis</keyword>
<feature type="coiled-coil region" evidence="18">
    <location>
        <begin position="44"/>
        <end position="130"/>
    </location>
</feature>
<keyword evidence="18" id="KW-0175">Coiled coil</keyword>
<dbReference type="InterPro" id="IPR002146">
    <property type="entry name" value="ATP_synth_b/b'su_bac/chlpt"/>
</dbReference>
<keyword evidence="20" id="KW-1185">Reference proteome</keyword>
<evidence type="ECO:0000256" key="3">
    <source>
        <dbReference type="ARBA" id="ARBA00022475"/>
    </source>
</evidence>
<evidence type="ECO:0000256" key="11">
    <source>
        <dbReference type="ARBA" id="ARBA00023310"/>
    </source>
</evidence>
<dbReference type="Proteomes" id="UP000185639">
    <property type="component" value="Unassembled WGS sequence"/>
</dbReference>
<dbReference type="NCBIfam" id="NF004413">
    <property type="entry name" value="PRK05759.1-4"/>
    <property type="match status" value="1"/>
</dbReference>
<keyword evidence="7 16" id="KW-0375">Hydrogen ion transport</keyword>